<dbReference type="InterPro" id="IPR036388">
    <property type="entry name" value="WH-like_DNA-bd_sf"/>
</dbReference>
<feature type="domain" description="HTH luxR-type" evidence="2">
    <location>
        <begin position="795"/>
        <end position="857"/>
    </location>
</feature>
<comment type="caution">
    <text evidence="3">The sequence shown here is derived from an EMBL/GenBank/DDBJ whole genome shotgun (WGS) entry which is preliminary data.</text>
</comment>
<evidence type="ECO:0000259" key="2">
    <source>
        <dbReference type="PROSITE" id="PS50043"/>
    </source>
</evidence>
<dbReference type="PROSITE" id="PS00622">
    <property type="entry name" value="HTH_LUXR_1"/>
    <property type="match status" value="1"/>
</dbReference>
<dbReference type="InterPro" id="IPR039420">
    <property type="entry name" value="WalR-like"/>
</dbReference>
<dbReference type="Proteomes" id="UP001501170">
    <property type="component" value="Unassembled WGS sequence"/>
</dbReference>
<dbReference type="InterPro" id="IPR000792">
    <property type="entry name" value="Tscrpt_reg_LuxR_C"/>
</dbReference>
<sequence>MIIEAACVGRENELSELTGRVADAAGPGFVLITAPHGAGKSTLLRRLSEILRGRRVRVAAAPELGDPAELFGDDPAALLIDDADHADDAALRRLGRLAAARPQAHVTVILAAERSTPAIADLLPDTLRLPGLDRSAVAEIAAARGRSVHPSLLDELTRHTMGRPREIVELLDELPDRLWSRADAALPAPAREVERVQTALAACRPETRRLIEAIAILNDPDSLGTAVELSAVGDVLSAVDEAVGTGLVEPAAAVGPAASALAVPTPVTRAAVLEVLGPKRTGLLHRRASELVADPARRLHHRVAAAPVPDAELADEVAALAADRGGAGEWAEAAKLYREAGRLTDEPLRHAERVTLSVDALLADGDCLTAGSMVPTVESLRETPLRNATLAYLAILRGRSAEARIRLDRAWGIVSVEREPAIAALIAQRYVLHCLVRCQGERLVGWADRAIDMAGTASPAGVEAAAIRGLGLAWSGRTADAVASYDALGRDVRFGAQTQRVAIGHGWLQLGLDEVDSARTSLETAVSMANLGGSKRITLWALGWLARLRFVTGDWDGALLTVAQSRELATTSGITLATPLADWTAAQVHCLRGDREAADAAVAHSARLAGDYEIMQIPLLLAQAQIAEAAADYNKVTRVLSPLRLLAEDTPALTEPGWWPWVDVLANALVLDGRLEAADSLLRPHEELADLRGHRSAGARLRYARGRYLGAIGDIASARRKFEEALELLDGLPLRHDQARVNFAYGQTLRRAGKRRAADAVMGNARDIYRSLGATAYVDRCDRELKAGGLHAVRGDRSSAELTPQEESVTALVASGMSNREVAAELYISPKTVQYHLTRIYAKLGVRSRSELAALRR</sequence>
<dbReference type="PANTHER" id="PTHR43214:SF43">
    <property type="entry name" value="TWO-COMPONENT RESPONSE REGULATOR"/>
    <property type="match status" value="1"/>
</dbReference>
<dbReference type="InterPro" id="IPR016032">
    <property type="entry name" value="Sig_transdc_resp-reg_C-effctor"/>
</dbReference>
<dbReference type="InterPro" id="IPR027417">
    <property type="entry name" value="P-loop_NTPase"/>
</dbReference>
<dbReference type="SUPFAM" id="SSF52540">
    <property type="entry name" value="P-loop containing nucleoside triphosphate hydrolases"/>
    <property type="match status" value="1"/>
</dbReference>
<evidence type="ECO:0000313" key="3">
    <source>
        <dbReference type="EMBL" id="GAA2386448.1"/>
    </source>
</evidence>
<dbReference type="SMART" id="SM00382">
    <property type="entry name" value="AAA"/>
    <property type="match status" value="1"/>
</dbReference>
<dbReference type="RefSeq" id="WP_346076862.1">
    <property type="nucleotide sequence ID" value="NZ_BAAARB010000016.1"/>
</dbReference>
<dbReference type="PANTHER" id="PTHR43214">
    <property type="entry name" value="TWO-COMPONENT RESPONSE REGULATOR"/>
    <property type="match status" value="1"/>
</dbReference>
<dbReference type="SUPFAM" id="SSF48452">
    <property type="entry name" value="TPR-like"/>
    <property type="match status" value="2"/>
</dbReference>
<dbReference type="EMBL" id="BAAARB010000016">
    <property type="protein sequence ID" value="GAA2386448.1"/>
    <property type="molecule type" value="Genomic_DNA"/>
</dbReference>
<dbReference type="CDD" id="cd01120">
    <property type="entry name" value="RecA-like_superfamily"/>
    <property type="match status" value="1"/>
</dbReference>
<dbReference type="SUPFAM" id="SSF46894">
    <property type="entry name" value="C-terminal effector domain of the bipartite response regulators"/>
    <property type="match status" value="1"/>
</dbReference>
<evidence type="ECO:0000313" key="4">
    <source>
        <dbReference type="Proteomes" id="UP001501170"/>
    </source>
</evidence>
<dbReference type="SMART" id="SM00421">
    <property type="entry name" value="HTH_LUXR"/>
    <property type="match status" value="1"/>
</dbReference>
<proteinExistence type="predicted"/>
<keyword evidence="1" id="KW-0238">DNA-binding</keyword>
<name>A0ABN3HSF3_9ACTN</name>
<evidence type="ECO:0000256" key="1">
    <source>
        <dbReference type="ARBA" id="ARBA00023125"/>
    </source>
</evidence>
<dbReference type="Gene3D" id="1.10.10.10">
    <property type="entry name" value="Winged helix-like DNA-binding domain superfamily/Winged helix DNA-binding domain"/>
    <property type="match status" value="1"/>
</dbReference>
<gene>
    <name evidence="3" type="ORF">GCM10009855_28240</name>
</gene>
<dbReference type="Pfam" id="PF00196">
    <property type="entry name" value="GerE"/>
    <property type="match status" value="1"/>
</dbReference>
<dbReference type="CDD" id="cd06170">
    <property type="entry name" value="LuxR_C_like"/>
    <property type="match status" value="1"/>
</dbReference>
<dbReference type="InterPro" id="IPR011990">
    <property type="entry name" value="TPR-like_helical_dom_sf"/>
</dbReference>
<protein>
    <submittedName>
        <fullName evidence="3">LuxR family transcriptional regulator</fullName>
    </submittedName>
</protein>
<organism evidence="3 4">
    <name type="scientific">Gordonia cholesterolivorans</name>
    <dbReference type="NCBI Taxonomy" id="559625"/>
    <lineage>
        <taxon>Bacteria</taxon>
        <taxon>Bacillati</taxon>
        <taxon>Actinomycetota</taxon>
        <taxon>Actinomycetes</taxon>
        <taxon>Mycobacteriales</taxon>
        <taxon>Gordoniaceae</taxon>
        <taxon>Gordonia</taxon>
    </lineage>
</organism>
<dbReference type="PROSITE" id="PS50043">
    <property type="entry name" value="HTH_LUXR_2"/>
    <property type="match status" value="1"/>
</dbReference>
<dbReference type="Gene3D" id="1.25.40.10">
    <property type="entry name" value="Tetratricopeptide repeat domain"/>
    <property type="match status" value="1"/>
</dbReference>
<accession>A0ABN3HSF3</accession>
<dbReference type="PRINTS" id="PR00038">
    <property type="entry name" value="HTHLUXR"/>
</dbReference>
<reference evidence="3 4" key="1">
    <citation type="journal article" date="2019" name="Int. J. Syst. Evol. Microbiol.">
        <title>The Global Catalogue of Microorganisms (GCM) 10K type strain sequencing project: providing services to taxonomists for standard genome sequencing and annotation.</title>
        <authorList>
            <consortium name="The Broad Institute Genomics Platform"/>
            <consortium name="The Broad Institute Genome Sequencing Center for Infectious Disease"/>
            <person name="Wu L."/>
            <person name="Ma J."/>
        </authorList>
    </citation>
    <scope>NUCLEOTIDE SEQUENCE [LARGE SCALE GENOMIC DNA]</scope>
    <source>
        <strain evidence="3 4">JCM 16227</strain>
    </source>
</reference>
<keyword evidence="4" id="KW-1185">Reference proteome</keyword>
<dbReference type="InterPro" id="IPR003593">
    <property type="entry name" value="AAA+_ATPase"/>
</dbReference>